<dbReference type="PRINTS" id="PR00364">
    <property type="entry name" value="DISEASERSIST"/>
</dbReference>
<dbReference type="PROSITE" id="PS50005">
    <property type="entry name" value="TPR"/>
    <property type="match status" value="1"/>
</dbReference>
<proteinExistence type="inferred from homology"/>
<dbReference type="InterPro" id="IPR016158">
    <property type="entry name" value="Cullin_homology"/>
</dbReference>
<feature type="domain" description="Cullin family profile" evidence="6">
    <location>
        <begin position="780"/>
        <end position="930"/>
    </location>
</feature>
<dbReference type="PROSITE" id="PS50069">
    <property type="entry name" value="CULLIN_2"/>
    <property type="match status" value="1"/>
</dbReference>
<protein>
    <recommendedName>
        <fullName evidence="6">Cullin family profile domain-containing protein</fullName>
    </recommendedName>
</protein>
<dbReference type="InterPro" id="IPR049945">
    <property type="entry name" value="AAA_22"/>
</dbReference>
<dbReference type="SUPFAM" id="SSF52540">
    <property type="entry name" value="P-loop containing nucleoside triphosphate hydrolases"/>
    <property type="match status" value="1"/>
</dbReference>
<comment type="similarity">
    <text evidence="3">Belongs to the cullin family.</text>
</comment>
<dbReference type="Gene3D" id="1.25.40.10">
    <property type="entry name" value="Tetratricopeptide repeat domain"/>
    <property type="match status" value="2"/>
</dbReference>
<dbReference type="SUPFAM" id="SSF48452">
    <property type="entry name" value="TPR-like"/>
    <property type="match status" value="1"/>
</dbReference>
<dbReference type="Proteomes" id="UP001159427">
    <property type="component" value="Unassembled WGS sequence"/>
</dbReference>
<keyword evidence="8" id="KW-1185">Reference proteome</keyword>
<gene>
    <name evidence="7" type="ORF">PEVE_00006284</name>
</gene>
<dbReference type="EMBL" id="CALNXI010001401">
    <property type="protein sequence ID" value="CAH3167806.1"/>
    <property type="molecule type" value="Genomic_DNA"/>
</dbReference>
<evidence type="ECO:0000313" key="7">
    <source>
        <dbReference type="EMBL" id="CAH3167806.1"/>
    </source>
</evidence>
<dbReference type="Pfam" id="PF13424">
    <property type="entry name" value="TPR_12"/>
    <property type="match status" value="1"/>
</dbReference>
<evidence type="ECO:0000256" key="4">
    <source>
        <dbReference type="PROSITE-ProRule" id="PRU00339"/>
    </source>
</evidence>
<dbReference type="SMART" id="SM00028">
    <property type="entry name" value="TPR"/>
    <property type="match status" value="4"/>
</dbReference>
<dbReference type="InterPro" id="IPR011990">
    <property type="entry name" value="TPR-like_helical_dom_sf"/>
</dbReference>
<accession>A0ABN8QNE8</accession>
<dbReference type="InterPro" id="IPR027417">
    <property type="entry name" value="P-loop_NTPase"/>
</dbReference>
<sequence length="1058" mass="121067">MARLMGSKPAIVNLFGSSGEGKTTLGKEICQKWPGKHHIWVDLREVTEMKDVYFHILLALDTNKTIIAYDENPVIEQLRTLREEERGDVLLVLDNVDNFSGGDEEAEELRTDFMAFLKRLFSKKDSKEKAQIKVLLISRRSFRSDGERQEWKKKEQSLDEITEYKELKILEKNISMEIFQKASGITPTADTEMEQLVEMCKRKPLLLNGMAAILRQKIADGEQLLKAIEQGLSDAESEEKAASTTEESVDDRKVWDFRTEGIDERQLSCIRKMFFLLPSDTLRYAAVAVSLFCRPFSIEAAAFVLDKDTAETVILLEGLRNSELLSADPEAKEVVYDIHPLIRSFIRSVGSGPVFKHIYLKARRRFCDLYMVKMKDIAAIMDKDFLTAFDQFDLDKPNFELALDISFNLDYLHISKEYKESIMMCYLFEAMFDASQRQKIFKSWAEVTLDDGKEGSLFRAEMKCQEALQVLDIQGWRNAVEVLKSAENSLNRVCKEYKNSELYRLARSSFLYAEGEINYKKENISIALKSLSDCQGILEEILKNHTKTTRCLNAIGNCHNFLRNFEEALQFYTRAYEMRKTISGSKNHLDLPFFVGQIGTVYDGLKQYEKAIKCYEKAIELSKELKRSGIICLALFYRNIANSYAWQKEFEKAYKLAMAAYEIRKDILGDHPHTARSAFQVGEICKSLEEFDEAEEFLAEAWQIEKSLGNANHSAVRDRIVKSYEAILLGEAKKQFQREALEFYQRFWDEEAEFTYANRSVIDEINKRLANSGDRKMIRRYEEEALRFYEEAWSSSDLQQQPDYQREDILQKILHLSKSLRKKAMHTKYQQEAIKFHERQLLEKPSMTSQDRKDLLYRLQQLAKSLGFKEKEEKYKELCEVTDKVKFDFRSVNSMPTISDTPESSFYNDLLAMEDVWSANAGSFTEPQRLVMESPTSIFLRDLYDRKTEKPWKAQVLTTPLSMRASIATTPTTATTPTIATTPTTATTATTPTTLTTPTTATTPTAATTPTTLTTPTTATTPTTVTTPTTTTTPTTGTTPTTATTPTTVTTAITSTFS</sequence>
<name>A0ABN8QNE8_9CNID</name>
<feature type="region of interest" description="Disordered" evidence="5">
    <location>
        <begin position="974"/>
        <end position="1046"/>
    </location>
</feature>
<dbReference type="PANTHER" id="PTHR45641">
    <property type="entry name" value="TETRATRICOPEPTIDE REPEAT PROTEIN (AFU_ORTHOLOGUE AFUA_6G03870)"/>
    <property type="match status" value="1"/>
</dbReference>
<evidence type="ECO:0000256" key="5">
    <source>
        <dbReference type="SAM" id="MobiDB-lite"/>
    </source>
</evidence>
<reference evidence="7 8" key="1">
    <citation type="submission" date="2022-05" db="EMBL/GenBank/DDBJ databases">
        <authorList>
            <consortium name="Genoscope - CEA"/>
            <person name="William W."/>
        </authorList>
    </citation>
    <scope>NUCLEOTIDE SEQUENCE [LARGE SCALE GENOMIC DNA]</scope>
</reference>
<evidence type="ECO:0000256" key="3">
    <source>
        <dbReference type="PROSITE-ProRule" id="PRU00330"/>
    </source>
</evidence>
<evidence type="ECO:0000256" key="1">
    <source>
        <dbReference type="ARBA" id="ARBA00022737"/>
    </source>
</evidence>
<dbReference type="Pfam" id="PF13374">
    <property type="entry name" value="TPR_10"/>
    <property type="match status" value="1"/>
</dbReference>
<keyword evidence="2 4" id="KW-0802">TPR repeat</keyword>
<dbReference type="InterPro" id="IPR019734">
    <property type="entry name" value="TPR_rpt"/>
</dbReference>
<feature type="repeat" description="TPR" evidence="4">
    <location>
        <begin position="592"/>
        <end position="625"/>
    </location>
</feature>
<organism evidence="7 8">
    <name type="scientific">Porites evermanni</name>
    <dbReference type="NCBI Taxonomy" id="104178"/>
    <lineage>
        <taxon>Eukaryota</taxon>
        <taxon>Metazoa</taxon>
        <taxon>Cnidaria</taxon>
        <taxon>Anthozoa</taxon>
        <taxon>Hexacorallia</taxon>
        <taxon>Scleractinia</taxon>
        <taxon>Fungiina</taxon>
        <taxon>Poritidae</taxon>
        <taxon>Porites</taxon>
    </lineage>
</organism>
<dbReference type="PANTHER" id="PTHR45641:SF19">
    <property type="entry name" value="NEPHROCYSTIN-3"/>
    <property type="match status" value="1"/>
</dbReference>
<evidence type="ECO:0000256" key="2">
    <source>
        <dbReference type="ARBA" id="ARBA00022803"/>
    </source>
</evidence>
<dbReference type="Gene3D" id="3.40.50.300">
    <property type="entry name" value="P-loop containing nucleotide triphosphate hydrolases"/>
    <property type="match status" value="1"/>
</dbReference>
<evidence type="ECO:0000259" key="6">
    <source>
        <dbReference type="PROSITE" id="PS50069"/>
    </source>
</evidence>
<keyword evidence="1" id="KW-0677">Repeat</keyword>
<evidence type="ECO:0000313" key="8">
    <source>
        <dbReference type="Proteomes" id="UP001159427"/>
    </source>
</evidence>
<dbReference type="Pfam" id="PF00515">
    <property type="entry name" value="TPR_1"/>
    <property type="match status" value="1"/>
</dbReference>
<dbReference type="Pfam" id="PF13401">
    <property type="entry name" value="AAA_22"/>
    <property type="match status" value="1"/>
</dbReference>
<comment type="caution">
    <text evidence="7">The sequence shown here is derived from an EMBL/GenBank/DDBJ whole genome shotgun (WGS) entry which is preliminary data.</text>
</comment>